<evidence type="ECO:0000313" key="2">
    <source>
        <dbReference type="Proteomes" id="UP001170310"/>
    </source>
</evidence>
<name>A0AAW7YVE5_9STAP</name>
<reference evidence="1" key="1">
    <citation type="submission" date="2023-07" db="EMBL/GenBank/DDBJ databases">
        <title>Genome content predicts the carbon catabolic preferences of heterotrophic bacteria.</title>
        <authorList>
            <person name="Gralka M."/>
        </authorList>
    </citation>
    <scope>NUCLEOTIDE SEQUENCE</scope>
    <source>
        <strain evidence="1">E2R20</strain>
    </source>
</reference>
<organism evidence="1 2">
    <name type="scientific">Staphylococcus pasteuri_A</name>
    <dbReference type="NCBI Taxonomy" id="3062664"/>
    <lineage>
        <taxon>Bacteria</taxon>
        <taxon>Bacillati</taxon>
        <taxon>Bacillota</taxon>
        <taxon>Bacilli</taxon>
        <taxon>Bacillales</taxon>
        <taxon>Staphylococcaceae</taxon>
        <taxon>Staphylococcus</taxon>
    </lineage>
</organism>
<evidence type="ECO:0000313" key="1">
    <source>
        <dbReference type="EMBL" id="MDO6575279.1"/>
    </source>
</evidence>
<dbReference type="Proteomes" id="UP001170310">
    <property type="component" value="Unassembled WGS sequence"/>
</dbReference>
<feature type="non-terminal residue" evidence="1">
    <location>
        <position position="76"/>
    </location>
</feature>
<sequence>MKQYTPRRASARWLKDAPAHVLDLFFHKKVGHWEVLYTGPLLISRDTPRTFAGTYVQGREMSANPCHPQGVGMSFE</sequence>
<dbReference type="AlphaFoldDB" id="A0AAW7YVE5"/>
<accession>A0AAW7YVE5</accession>
<proteinExistence type="predicted"/>
<protein>
    <submittedName>
        <fullName evidence="1">Uncharacterized protein</fullName>
    </submittedName>
</protein>
<keyword evidence="2" id="KW-1185">Reference proteome</keyword>
<comment type="caution">
    <text evidence="1">The sequence shown here is derived from an EMBL/GenBank/DDBJ whole genome shotgun (WGS) entry which is preliminary data.</text>
</comment>
<dbReference type="RefSeq" id="WP_303522287.1">
    <property type="nucleotide sequence ID" value="NZ_JAUOQO010000443.1"/>
</dbReference>
<dbReference type="EMBL" id="JAUOQO010000443">
    <property type="protein sequence ID" value="MDO6575279.1"/>
    <property type="molecule type" value="Genomic_DNA"/>
</dbReference>
<gene>
    <name evidence="1" type="ORF">Q4528_14275</name>
</gene>